<dbReference type="SUPFAM" id="SSF103473">
    <property type="entry name" value="MFS general substrate transporter"/>
    <property type="match status" value="1"/>
</dbReference>
<feature type="transmembrane region" description="Helical" evidence="7">
    <location>
        <begin position="304"/>
        <end position="326"/>
    </location>
</feature>
<evidence type="ECO:0000313" key="10">
    <source>
        <dbReference type="Proteomes" id="UP001501563"/>
    </source>
</evidence>
<dbReference type="Gene3D" id="1.20.1250.20">
    <property type="entry name" value="MFS general substrate transporter like domains"/>
    <property type="match status" value="2"/>
</dbReference>
<dbReference type="PANTHER" id="PTHR43124">
    <property type="entry name" value="PURINE EFFLUX PUMP PBUE"/>
    <property type="match status" value="1"/>
</dbReference>
<accession>A0ABP7JG16</accession>
<dbReference type="PANTHER" id="PTHR43124:SF3">
    <property type="entry name" value="CHLORAMPHENICOL EFFLUX PUMP RV0191"/>
    <property type="match status" value="1"/>
</dbReference>
<feature type="transmembrane region" description="Helical" evidence="7">
    <location>
        <begin position="347"/>
        <end position="369"/>
    </location>
</feature>
<evidence type="ECO:0000256" key="3">
    <source>
        <dbReference type="ARBA" id="ARBA00022692"/>
    </source>
</evidence>
<dbReference type="Proteomes" id="UP001501563">
    <property type="component" value="Unassembled WGS sequence"/>
</dbReference>
<evidence type="ECO:0000256" key="6">
    <source>
        <dbReference type="SAM" id="MobiDB-lite"/>
    </source>
</evidence>
<evidence type="ECO:0000256" key="4">
    <source>
        <dbReference type="ARBA" id="ARBA00022989"/>
    </source>
</evidence>
<feature type="transmembrane region" description="Helical" evidence="7">
    <location>
        <begin position="505"/>
        <end position="523"/>
    </location>
</feature>
<dbReference type="EMBL" id="BAAAZA010000001">
    <property type="protein sequence ID" value="GAA3844237.1"/>
    <property type="molecule type" value="Genomic_DNA"/>
</dbReference>
<feature type="transmembrane region" description="Helical" evidence="7">
    <location>
        <begin position="249"/>
        <end position="267"/>
    </location>
</feature>
<keyword evidence="4 7" id="KW-1133">Transmembrane helix</keyword>
<feature type="transmembrane region" description="Helical" evidence="7">
    <location>
        <begin position="216"/>
        <end position="243"/>
    </location>
</feature>
<dbReference type="PROSITE" id="PS50850">
    <property type="entry name" value="MFS"/>
    <property type="match status" value="1"/>
</dbReference>
<dbReference type="InterPro" id="IPR036259">
    <property type="entry name" value="MFS_trans_sf"/>
</dbReference>
<reference evidence="10" key="1">
    <citation type="journal article" date="2019" name="Int. J. Syst. Evol. Microbiol.">
        <title>The Global Catalogue of Microorganisms (GCM) 10K type strain sequencing project: providing services to taxonomists for standard genome sequencing and annotation.</title>
        <authorList>
            <consortium name="The Broad Institute Genomics Platform"/>
            <consortium name="The Broad Institute Genome Sequencing Center for Infectious Disease"/>
            <person name="Wu L."/>
            <person name="Ma J."/>
        </authorList>
    </citation>
    <scope>NUCLEOTIDE SEQUENCE [LARGE SCALE GENOMIC DNA]</scope>
    <source>
        <strain evidence="10">JCM 16578</strain>
    </source>
</reference>
<organism evidence="9 10">
    <name type="scientific">Streptomyces lannensis</name>
    <dbReference type="NCBI Taxonomy" id="766498"/>
    <lineage>
        <taxon>Bacteria</taxon>
        <taxon>Bacillati</taxon>
        <taxon>Actinomycetota</taxon>
        <taxon>Actinomycetes</taxon>
        <taxon>Kitasatosporales</taxon>
        <taxon>Streptomycetaceae</taxon>
        <taxon>Streptomyces</taxon>
    </lineage>
</organism>
<feature type="transmembrane region" description="Helical" evidence="7">
    <location>
        <begin position="480"/>
        <end position="499"/>
    </location>
</feature>
<dbReference type="InterPro" id="IPR020846">
    <property type="entry name" value="MFS_dom"/>
</dbReference>
<evidence type="ECO:0000256" key="5">
    <source>
        <dbReference type="ARBA" id="ARBA00023136"/>
    </source>
</evidence>
<proteinExistence type="predicted"/>
<evidence type="ECO:0000313" key="9">
    <source>
        <dbReference type="EMBL" id="GAA3844237.1"/>
    </source>
</evidence>
<keyword evidence="2" id="KW-1003">Cell membrane</keyword>
<protein>
    <recommendedName>
        <fullName evidence="8">Major facilitator superfamily (MFS) profile domain-containing protein</fullName>
    </recommendedName>
</protein>
<keyword evidence="10" id="KW-1185">Reference proteome</keyword>
<dbReference type="InterPro" id="IPR011701">
    <property type="entry name" value="MFS"/>
</dbReference>
<dbReference type="Pfam" id="PF07690">
    <property type="entry name" value="MFS_1"/>
    <property type="match status" value="1"/>
</dbReference>
<feature type="transmembrane region" description="Helical" evidence="7">
    <location>
        <begin position="413"/>
        <end position="431"/>
    </location>
</feature>
<feature type="transmembrane region" description="Helical" evidence="7">
    <location>
        <begin position="149"/>
        <end position="172"/>
    </location>
</feature>
<comment type="caution">
    <text evidence="9">The sequence shown here is derived from an EMBL/GenBank/DDBJ whole genome shotgun (WGS) entry which is preliminary data.</text>
</comment>
<gene>
    <name evidence="9" type="ORF">GCM10022207_00890</name>
</gene>
<name>A0ABP7JG16_9ACTN</name>
<feature type="transmembrane region" description="Helical" evidence="7">
    <location>
        <begin position="381"/>
        <end position="401"/>
    </location>
</feature>
<evidence type="ECO:0000259" key="8">
    <source>
        <dbReference type="PROSITE" id="PS50850"/>
    </source>
</evidence>
<evidence type="ECO:0000256" key="7">
    <source>
        <dbReference type="SAM" id="Phobius"/>
    </source>
</evidence>
<feature type="region of interest" description="Disordered" evidence="6">
    <location>
        <begin position="532"/>
        <end position="562"/>
    </location>
</feature>
<feature type="compositionally biased region" description="Basic and acidic residues" evidence="6">
    <location>
        <begin position="538"/>
        <end position="547"/>
    </location>
</feature>
<feature type="transmembrane region" description="Helical" evidence="7">
    <location>
        <begin position="192"/>
        <end position="209"/>
    </location>
</feature>
<comment type="subcellular location">
    <subcellularLocation>
        <location evidence="1">Cell membrane</location>
        <topology evidence="1">Multi-pass membrane protein</topology>
    </subcellularLocation>
</comment>
<dbReference type="CDD" id="cd17324">
    <property type="entry name" value="MFS_NepI_like"/>
    <property type="match status" value="1"/>
</dbReference>
<feature type="compositionally biased region" description="Polar residues" evidence="6">
    <location>
        <begin position="553"/>
        <end position="562"/>
    </location>
</feature>
<dbReference type="InterPro" id="IPR050189">
    <property type="entry name" value="MFS_Efflux_Transporters"/>
</dbReference>
<sequence length="562" mass="58462">MNPETILRWHRDLIRRRHARLSRPKRPGRAPTERSIRRLTLRMARENSTRGYRRIHGELATPGIRIAPSTSINTALDQRGRNSRHAQSPVATYVTLCAATPRNAEPSGCAVFKGVGRPTLLFLCPGDEARRANPIHPPLPGRFPCAMPLALLALALVAFGIGTTEFVTMGLLPQIADGVGVSVPHAGNLVSAYALGVVVGAPLLTGIGARIPHKRLLLLLSGLFVIGNTASALAPGFGLLFAARVLSGLPHGALFGVGAVVASRLVAPDRAARAVSTMFLGLTVANIIGVPAGTALGQQLGWRYAYIAVAVIGVLAFVALSCLVPHQPRGSQSGIKHELRAMGNRQVALGLATAVIGFGGFFAVYSYLVPMLTHLTGISDSSTTLVLALFGVGMTLGTLVAGPLTDRALRPTLYVGLTLLAVALGTFYFAVHSTVPALVTLTLIAALSALITTPVQMLLMAKADKAPTMAAASNHSAFNLANAGGAWLGGLVISAGWGWASPTLVGAALALAGLGLAITGGIMDRGPRRSEVVISSPRDPEHQEARTRRAAPASTQGDSATS</sequence>
<keyword evidence="3 7" id="KW-0812">Transmembrane</keyword>
<feature type="transmembrane region" description="Helical" evidence="7">
    <location>
        <begin position="437"/>
        <end position="459"/>
    </location>
</feature>
<evidence type="ECO:0000256" key="1">
    <source>
        <dbReference type="ARBA" id="ARBA00004651"/>
    </source>
</evidence>
<keyword evidence="5 7" id="KW-0472">Membrane</keyword>
<feature type="transmembrane region" description="Helical" evidence="7">
    <location>
        <begin position="279"/>
        <end position="298"/>
    </location>
</feature>
<evidence type="ECO:0000256" key="2">
    <source>
        <dbReference type="ARBA" id="ARBA00022475"/>
    </source>
</evidence>
<feature type="domain" description="Major facilitator superfamily (MFS) profile" evidence="8">
    <location>
        <begin position="150"/>
        <end position="525"/>
    </location>
</feature>